<proteinExistence type="predicted"/>
<evidence type="ECO:0000313" key="2">
    <source>
        <dbReference type="EMBL" id="QBK90009.1"/>
    </source>
</evidence>
<gene>
    <name evidence="2" type="ORF">LCPAC101_02940</name>
</gene>
<organism evidence="2">
    <name type="scientific">Pithovirus LCPAC101</name>
    <dbReference type="NCBI Taxonomy" id="2506586"/>
    <lineage>
        <taxon>Viruses</taxon>
        <taxon>Pithoviruses</taxon>
    </lineage>
</organism>
<feature type="compositionally biased region" description="Acidic residues" evidence="1">
    <location>
        <begin position="210"/>
        <end position="219"/>
    </location>
</feature>
<sequence>MEGEYLQLSDFDKMNITNIVSVIHLDGEIDMDVCTNLIVINHRNYKIVGRKKKNNLPSYVHNPGDIIFVGRKNIKRGIIRSEKNNFKNAMIVDIACDDKFLNARVSKNKIHFTGARSTEMVRQATSYLIKNIKYVQNLLDNANDNPKMRDKYVNHLINSCRGDKFVVAHRTDYILDDEDYMKIDEINDIIKDFPSDNKTLEHNKKRESLDDAVESEESDEPSRTDETSSSSESGSPVVPLDTMRVGGLMGTNKEKICSGKEIVDVLDNVIYDGEIHLEDARRPKYKSYHESNISQGAQFIHSNNKVYNYKLDIKNNIDITDGIMNIKCIKNNESRIEVGITANPQLSLMYNEITKLCNNIKKDNKKYSSSGPIHKYMNKLYTILLYYSDVNLYNVSNAYSLMNSLYAFFNSSYFPSPPDRMPKKDNYYKLHRIFNNIFIIFNRKKDCEDEFYAPLFVPAEISYSIDIKSRIKDSFEEGRDFFKYLLNMACSYTHYDEYISAISNIKNIDRLYKSRDIAILDIPVQIIAINYNFHLGRYVNIQKLVDAAEDYDSDYIIAEPAEDNIGKVKINIKCIIPDHLMDQIYRKDDSNVIFHKFTIFSKGAINQSGKNQILNKQAYETFIKFIEDNKDTIFLPYQ</sequence>
<feature type="compositionally biased region" description="Low complexity" evidence="1">
    <location>
        <begin position="227"/>
        <end position="236"/>
    </location>
</feature>
<name>A0A481Z4S7_9VIRU</name>
<feature type="region of interest" description="Disordered" evidence="1">
    <location>
        <begin position="194"/>
        <end position="244"/>
    </location>
</feature>
<feature type="compositionally biased region" description="Basic and acidic residues" evidence="1">
    <location>
        <begin position="194"/>
        <end position="209"/>
    </location>
</feature>
<reference evidence="2" key="1">
    <citation type="journal article" date="2019" name="MBio">
        <title>Virus Genomes from Deep Sea Sediments Expand the Ocean Megavirome and Support Independent Origins of Viral Gigantism.</title>
        <authorList>
            <person name="Backstrom D."/>
            <person name="Yutin N."/>
            <person name="Jorgensen S.L."/>
            <person name="Dharamshi J."/>
            <person name="Homa F."/>
            <person name="Zaremba-Niedwiedzka K."/>
            <person name="Spang A."/>
            <person name="Wolf Y.I."/>
            <person name="Koonin E.V."/>
            <person name="Ettema T.J."/>
        </authorList>
    </citation>
    <scope>NUCLEOTIDE SEQUENCE</scope>
</reference>
<protein>
    <submittedName>
        <fullName evidence="2">Transcription factor TFIID</fullName>
    </submittedName>
</protein>
<dbReference type="EMBL" id="MK500453">
    <property type="protein sequence ID" value="QBK90009.1"/>
    <property type="molecule type" value="Genomic_DNA"/>
</dbReference>
<accession>A0A481Z4S7</accession>
<evidence type="ECO:0000256" key="1">
    <source>
        <dbReference type="SAM" id="MobiDB-lite"/>
    </source>
</evidence>